<dbReference type="PANTHER" id="PTHR11695:SF645">
    <property type="entry name" value="RETICULON-4-INTERACTING PROTEIN 1, MITOCHONDRIAL-LIKE PROTEIN"/>
    <property type="match status" value="1"/>
</dbReference>
<dbReference type="GeneID" id="109542653"/>
<dbReference type="SMART" id="SM00829">
    <property type="entry name" value="PKS_ER"/>
    <property type="match status" value="1"/>
</dbReference>
<dbReference type="KEGG" id="dpa:109542653"/>
<dbReference type="GO" id="GO:0016491">
    <property type="term" value="F:oxidoreductase activity"/>
    <property type="evidence" value="ECO:0007669"/>
    <property type="project" value="InterPro"/>
</dbReference>
<reference evidence="4" key="1">
    <citation type="journal article" date="2013" name="Genome Biol.">
        <title>Draft genome of the mountain pine beetle, Dendroctonus ponderosae Hopkins, a major forest pest.</title>
        <authorList>
            <person name="Keeling C.I."/>
            <person name="Yuen M.M."/>
            <person name="Liao N.Y."/>
            <person name="Docking T.R."/>
            <person name="Chan S.K."/>
            <person name="Taylor G.A."/>
            <person name="Palmquist D.L."/>
            <person name="Jackman S.D."/>
            <person name="Nguyen A."/>
            <person name="Li M."/>
            <person name="Henderson H."/>
            <person name="Janes J.K."/>
            <person name="Zhao Y."/>
            <person name="Pandoh P."/>
            <person name="Moore R."/>
            <person name="Sperling F.A."/>
            <person name="Huber D.P."/>
            <person name="Birol I."/>
            <person name="Jones S.J."/>
            <person name="Bohlmann J."/>
        </authorList>
    </citation>
    <scope>NUCLEOTIDE SEQUENCE</scope>
</reference>
<sequence>MDEVLFRGTQKLESLQLEAGLVASKSKDLFLTYSQATQVLLSQVWQSHKLDHLKSNISQLLDYVLEISRDFTERAVDVADPKRLWMFLTGVLDGQWSKREISIACAGFVVGGLVGVAVGFALRRRENTVRYMEAVQISHYLGPESAAVVEDAIAPFECGDYEVLINVKAGSVHIIDAEICAGYGRTLRRTLRRLHKQSSSDLPVFLGRDCTGIITDLGRKVQRLELGDEVWVTIPFWSQGTLCQTILISEHRVARKPKNVGFEGACSVPYAGSLALSVLSEAKIDLNSAANKRFLIQDGCTPVGCVLIQLLNSWKAHITTTCHKRAVPVAKALGAREVISIDAPSLSDEDHVEEFSDAENFSKTVLKELQLKGEIFDFIIVTRNENLNWESLRNFCAGEGKLLSTLPEKLSSDSYGFLARFIFSTYIRLKFLMGHILGVPSNNYDEAHLCHATLDKLTALVEDGVLQTVVDKVFHPKDIEVALNYIQSSQSIGSSVITFR</sequence>
<dbReference type="Gene3D" id="3.40.50.720">
    <property type="entry name" value="NAD(P)-binding Rossmann-like Domain"/>
    <property type="match status" value="1"/>
</dbReference>
<dbReference type="InterPro" id="IPR011032">
    <property type="entry name" value="GroES-like_sf"/>
</dbReference>
<reference evidence="3" key="2">
    <citation type="submission" date="2024-08" db="UniProtKB">
        <authorList>
            <consortium name="EnsemblMetazoa"/>
        </authorList>
    </citation>
    <scope>IDENTIFICATION</scope>
</reference>
<proteinExistence type="predicted"/>
<dbReference type="SUPFAM" id="SSF50129">
    <property type="entry name" value="GroES-like"/>
    <property type="match status" value="1"/>
</dbReference>
<dbReference type="GO" id="GO:0005739">
    <property type="term" value="C:mitochondrion"/>
    <property type="evidence" value="ECO:0007669"/>
    <property type="project" value="TreeGrafter"/>
</dbReference>
<keyword evidence="1" id="KW-0472">Membrane</keyword>
<dbReference type="InterPro" id="IPR020843">
    <property type="entry name" value="ER"/>
</dbReference>
<evidence type="ECO:0000313" key="4">
    <source>
        <dbReference type="Proteomes" id="UP000019118"/>
    </source>
</evidence>
<feature type="transmembrane region" description="Helical" evidence="1">
    <location>
        <begin position="101"/>
        <end position="122"/>
    </location>
</feature>
<dbReference type="InterPro" id="IPR036291">
    <property type="entry name" value="NAD(P)-bd_dom_sf"/>
</dbReference>
<dbReference type="PANTHER" id="PTHR11695">
    <property type="entry name" value="ALCOHOL DEHYDROGENASE RELATED"/>
    <property type="match status" value="1"/>
</dbReference>
<accession>A0AAR5Q2S6</accession>
<feature type="domain" description="Enoyl reductase (ER)" evidence="2">
    <location>
        <begin position="142"/>
        <end position="497"/>
    </location>
</feature>
<keyword evidence="1" id="KW-1133">Transmembrane helix</keyword>
<evidence type="ECO:0000313" key="3">
    <source>
        <dbReference type="EnsemblMetazoa" id="XP_019767522.1"/>
    </source>
</evidence>
<keyword evidence="1" id="KW-0812">Transmembrane</keyword>
<dbReference type="Gene3D" id="3.90.180.10">
    <property type="entry name" value="Medium-chain alcohol dehydrogenases, catalytic domain"/>
    <property type="match status" value="1"/>
</dbReference>
<evidence type="ECO:0000256" key="1">
    <source>
        <dbReference type="SAM" id="Phobius"/>
    </source>
</evidence>
<name>A0AAR5Q2S6_DENPD</name>
<dbReference type="AlphaFoldDB" id="A0AAR5Q2S6"/>
<dbReference type="Proteomes" id="UP000019118">
    <property type="component" value="Unassembled WGS sequence"/>
</dbReference>
<keyword evidence="4" id="KW-1185">Reference proteome</keyword>
<organism evidence="3 4">
    <name type="scientific">Dendroctonus ponderosae</name>
    <name type="common">Mountain pine beetle</name>
    <dbReference type="NCBI Taxonomy" id="77166"/>
    <lineage>
        <taxon>Eukaryota</taxon>
        <taxon>Metazoa</taxon>
        <taxon>Ecdysozoa</taxon>
        <taxon>Arthropoda</taxon>
        <taxon>Hexapoda</taxon>
        <taxon>Insecta</taxon>
        <taxon>Pterygota</taxon>
        <taxon>Neoptera</taxon>
        <taxon>Endopterygota</taxon>
        <taxon>Coleoptera</taxon>
        <taxon>Polyphaga</taxon>
        <taxon>Cucujiformia</taxon>
        <taxon>Curculionidae</taxon>
        <taxon>Scolytinae</taxon>
        <taxon>Dendroctonus</taxon>
    </lineage>
</organism>
<evidence type="ECO:0000259" key="2">
    <source>
        <dbReference type="SMART" id="SM00829"/>
    </source>
</evidence>
<dbReference type="Pfam" id="PF08240">
    <property type="entry name" value="ADH_N"/>
    <property type="match status" value="1"/>
</dbReference>
<dbReference type="InterPro" id="IPR050700">
    <property type="entry name" value="YIM1/Zinc_Alcohol_DH_Fams"/>
</dbReference>
<dbReference type="SUPFAM" id="SSF51735">
    <property type="entry name" value="NAD(P)-binding Rossmann-fold domains"/>
    <property type="match status" value="1"/>
</dbReference>
<dbReference type="EnsemblMetazoa" id="XM_019911963.1">
    <property type="protein sequence ID" value="XP_019767522.1"/>
    <property type="gene ID" value="LOC109542653"/>
</dbReference>
<dbReference type="InterPro" id="IPR013154">
    <property type="entry name" value="ADH-like_N"/>
</dbReference>
<protein>
    <recommendedName>
        <fullName evidence="2">Enoyl reductase (ER) domain-containing protein</fullName>
    </recommendedName>
</protein>